<dbReference type="Pfam" id="PF01614">
    <property type="entry name" value="IclR_C"/>
    <property type="match status" value="1"/>
</dbReference>
<proteinExistence type="predicted"/>
<organism evidence="6 7">
    <name type="scientific">Halopenitus persicus</name>
    <dbReference type="NCBI Taxonomy" id="1048396"/>
    <lineage>
        <taxon>Archaea</taxon>
        <taxon>Methanobacteriati</taxon>
        <taxon>Methanobacteriota</taxon>
        <taxon>Stenosarchaea group</taxon>
        <taxon>Halobacteria</taxon>
        <taxon>Halobacteriales</taxon>
        <taxon>Haloferacaceae</taxon>
        <taxon>Halopenitus</taxon>
    </lineage>
</organism>
<dbReference type="InterPro" id="IPR036388">
    <property type="entry name" value="WH-like_DNA-bd_sf"/>
</dbReference>
<feature type="domain" description="HTH iclR-type" evidence="4">
    <location>
        <begin position="5"/>
        <end position="64"/>
    </location>
</feature>
<keyword evidence="1" id="KW-0805">Transcription regulation</keyword>
<reference evidence="7" key="1">
    <citation type="submission" date="2016-10" db="EMBL/GenBank/DDBJ databases">
        <authorList>
            <person name="Varghese N."/>
            <person name="Submissions S."/>
        </authorList>
    </citation>
    <scope>NUCLEOTIDE SEQUENCE [LARGE SCALE GENOMIC DNA]</scope>
    <source>
        <strain evidence="7">DC30,IBRC 10041,KCTC 4046</strain>
    </source>
</reference>
<dbReference type="PROSITE" id="PS51077">
    <property type="entry name" value="HTH_ICLR"/>
    <property type="match status" value="1"/>
</dbReference>
<dbReference type="GO" id="GO:0003700">
    <property type="term" value="F:DNA-binding transcription factor activity"/>
    <property type="evidence" value="ECO:0007669"/>
    <property type="project" value="TreeGrafter"/>
</dbReference>
<dbReference type="AlphaFoldDB" id="A0A1H3HA66"/>
<dbReference type="InterPro" id="IPR050707">
    <property type="entry name" value="HTH_MetabolicPath_Reg"/>
</dbReference>
<dbReference type="PANTHER" id="PTHR30136">
    <property type="entry name" value="HELIX-TURN-HELIX TRANSCRIPTIONAL REGULATOR, ICLR FAMILY"/>
    <property type="match status" value="1"/>
</dbReference>
<evidence type="ECO:0000256" key="3">
    <source>
        <dbReference type="ARBA" id="ARBA00023163"/>
    </source>
</evidence>
<dbReference type="Proteomes" id="UP000199079">
    <property type="component" value="Unassembled WGS sequence"/>
</dbReference>
<dbReference type="InterPro" id="IPR029016">
    <property type="entry name" value="GAF-like_dom_sf"/>
</dbReference>
<dbReference type="InterPro" id="IPR005471">
    <property type="entry name" value="Tscrpt_reg_IclR_N"/>
</dbReference>
<dbReference type="GO" id="GO:0045892">
    <property type="term" value="P:negative regulation of DNA-templated transcription"/>
    <property type="evidence" value="ECO:0007669"/>
    <property type="project" value="TreeGrafter"/>
</dbReference>
<dbReference type="SUPFAM" id="SSF55781">
    <property type="entry name" value="GAF domain-like"/>
    <property type="match status" value="1"/>
</dbReference>
<keyword evidence="3" id="KW-0804">Transcription</keyword>
<dbReference type="Pfam" id="PF12840">
    <property type="entry name" value="HTH_20"/>
    <property type="match status" value="1"/>
</dbReference>
<dbReference type="CDD" id="cd00090">
    <property type="entry name" value="HTH_ARSR"/>
    <property type="match status" value="1"/>
</dbReference>
<dbReference type="GO" id="GO:0003677">
    <property type="term" value="F:DNA binding"/>
    <property type="evidence" value="ECO:0007669"/>
    <property type="project" value="UniProtKB-KW"/>
</dbReference>
<dbReference type="PANTHER" id="PTHR30136:SF35">
    <property type="entry name" value="HTH-TYPE TRANSCRIPTIONAL REGULATOR RV1719"/>
    <property type="match status" value="1"/>
</dbReference>
<evidence type="ECO:0000256" key="2">
    <source>
        <dbReference type="ARBA" id="ARBA00023125"/>
    </source>
</evidence>
<dbReference type="RefSeq" id="WP_021073798.1">
    <property type="nucleotide sequence ID" value="NZ_FNPC01000003.1"/>
</dbReference>
<dbReference type="OrthoDB" id="14763at2157"/>
<accession>A0A1H3HA66</accession>
<dbReference type="Gene3D" id="3.30.450.40">
    <property type="match status" value="1"/>
</dbReference>
<protein>
    <submittedName>
        <fullName evidence="6">Transcriptional regulator, IclR family</fullName>
    </submittedName>
</protein>
<evidence type="ECO:0000259" key="4">
    <source>
        <dbReference type="PROSITE" id="PS51077"/>
    </source>
</evidence>
<dbReference type="GeneID" id="43837937"/>
<evidence type="ECO:0000259" key="5">
    <source>
        <dbReference type="PROSITE" id="PS51078"/>
    </source>
</evidence>
<evidence type="ECO:0000313" key="7">
    <source>
        <dbReference type="Proteomes" id="UP000199079"/>
    </source>
</evidence>
<dbReference type="SUPFAM" id="SSF46785">
    <property type="entry name" value="Winged helix' DNA-binding domain"/>
    <property type="match status" value="1"/>
</dbReference>
<dbReference type="InterPro" id="IPR011991">
    <property type="entry name" value="ArsR-like_HTH"/>
</dbReference>
<feature type="domain" description="IclR-ED" evidence="5">
    <location>
        <begin position="65"/>
        <end position="246"/>
    </location>
</feature>
<name>A0A1H3HA66_9EURY</name>
<dbReference type="EMBL" id="FNPC01000003">
    <property type="protein sequence ID" value="SDY12095.1"/>
    <property type="molecule type" value="Genomic_DNA"/>
</dbReference>
<dbReference type="SMART" id="SM00346">
    <property type="entry name" value="HTH_ICLR"/>
    <property type="match status" value="1"/>
</dbReference>
<evidence type="ECO:0000256" key="1">
    <source>
        <dbReference type="ARBA" id="ARBA00023015"/>
    </source>
</evidence>
<dbReference type="PROSITE" id="PS51078">
    <property type="entry name" value="ICLR_ED"/>
    <property type="match status" value="1"/>
</dbReference>
<dbReference type="Gene3D" id="1.10.10.10">
    <property type="entry name" value="Winged helix-like DNA-binding domain superfamily/Winged helix DNA-binding domain"/>
    <property type="match status" value="1"/>
</dbReference>
<keyword evidence="7" id="KW-1185">Reference proteome</keyword>
<dbReference type="InterPro" id="IPR014757">
    <property type="entry name" value="Tscrpt_reg_IclR_C"/>
</dbReference>
<dbReference type="InterPro" id="IPR036390">
    <property type="entry name" value="WH_DNA-bd_sf"/>
</dbReference>
<evidence type="ECO:0000313" key="6">
    <source>
        <dbReference type="EMBL" id="SDY12095.1"/>
    </source>
</evidence>
<sequence>MDRTLETTETSFDVIEAIQDLEGATLSELRDRMDLPKSTLYYHLNTLERRGYLIKERGEYNVGLKFLVHGQYARTRRPEFELARESTSRLANQLNENADFSVEEHGQLMVIHHVVGESAKHGFQLGQAENMPTTAAGKAILAEYPRSRVEEIVAEHGFEGTDRAPTSVGELLDRLETVRERGFAVNDEEWVEGLCAMSGAVTHPDGSVLGALSVMLPSFRFDEETMESYALPLRESIDRLEGRLESQYRSE</sequence>
<keyword evidence="2" id="KW-0238">DNA-binding</keyword>
<gene>
    <name evidence="6" type="ORF">SAMN05216564_103179</name>
</gene>